<accession>D2QZS2</accession>
<reference evidence="2 3" key="1">
    <citation type="journal article" date="2009" name="Stand. Genomic Sci.">
        <title>Complete genome sequence of Pirellula staleyi type strain (ATCC 27377).</title>
        <authorList>
            <person name="Clum A."/>
            <person name="Tindall B.J."/>
            <person name="Sikorski J."/>
            <person name="Ivanova N."/>
            <person name="Mavrommatis K."/>
            <person name="Lucas S."/>
            <person name="Glavina del Rio T."/>
            <person name="Nolan M."/>
            <person name="Chen F."/>
            <person name="Tice H."/>
            <person name="Pitluck S."/>
            <person name="Cheng J.F."/>
            <person name="Chertkov O."/>
            <person name="Brettin T."/>
            <person name="Han C."/>
            <person name="Detter J.C."/>
            <person name="Kuske C."/>
            <person name="Bruce D."/>
            <person name="Goodwin L."/>
            <person name="Ovchinikova G."/>
            <person name="Pati A."/>
            <person name="Mikhailova N."/>
            <person name="Chen A."/>
            <person name="Palaniappan K."/>
            <person name="Land M."/>
            <person name="Hauser L."/>
            <person name="Chang Y.J."/>
            <person name="Jeffries C.D."/>
            <person name="Chain P."/>
            <person name="Rohde M."/>
            <person name="Goker M."/>
            <person name="Bristow J."/>
            <person name="Eisen J.A."/>
            <person name="Markowitz V."/>
            <person name="Hugenholtz P."/>
            <person name="Kyrpides N.C."/>
            <person name="Klenk H.P."/>
            <person name="Lapidus A."/>
        </authorList>
    </citation>
    <scope>NUCLEOTIDE SEQUENCE [LARGE SCALE GENOMIC DNA]</scope>
    <source>
        <strain evidence="3">ATCC 27377 / DSM 6068 / ICPB 4128</strain>
    </source>
</reference>
<evidence type="ECO:0008006" key="4">
    <source>
        <dbReference type="Google" id="ProtNLM"/>
    </source>
</evidence>
<name>D2QZS2_PIRSD</name>
<dbReference type="AlphaFoldDB" id="D2QZS2"/>
<organism evidence="2 3">
    <name type="scientific">Pirellula staleyi (strain ATCC 27377 / DSM 6068 / ICPB 4128)</name>
    <name type="common">Pirella staleyi</name>
    <dbReference type="NCBI Taxonomy" id="530564"/>
    <lineage>
        <taxon>Bacteria</taxon>
        <taxon>Pseudomonadati</taxon>
        <taxon>Planctomycetota</taxon>
        <taxon>Planctomycetia</taxon>
        <taxon>Pirellulales</taxon>
        <taxon>Pirellulaceae</taxon>
        <taxon>Pirellula</taxon>
    </lineage>
</organism>
<keyword evidence="3" id="KW-1185">Reference proteome</keyword>
<feature type="chain" id="PRO_5003034463" description="Lipoprotein" evidence="1">
    <location>
        <begin position="22"/>
        <end position="136"/>
    </location>
</feature>
<sequence precursor="true">MRTITLLALLTLVGCSGPAAPAIPPTAGDFVKVEDGVGSARAFGIDFFAPVNEDGATTEAAIDANLTDPQQSSASKRFTLGDDIAIELQSIDASKVQFRFNGQDFGTLDVGDKVVIDDERNVDVNGTPRSPKSAAK</sequence>
<proteinExistence type="predicted"/>
<evidence type="ECO:0000313" key="2">
    <source>
        <dbReference type="EMBL" id="ADB16555.1"/>
    </source>
</evidence>
<feature type="signal peptide" evidence="1">
    <location>
        <begin position="1"/>
        <end position="21"/>
    </location>
</feature>
<evidence type="ECO:0000256" key="1">
    <source>
        <dbReference type="SAM" id="SignalP"/>
    </source>
</evidence>
<dbReference type="OrthoDB" id="9929123at2"/>
<protein>
    <recommendedName>
        <fullName evidence="4">Lipoprotein</fullName>
    </recommendedName>
</protein>
<dbReference type="EMBL" id="CP001848">
    <property type="protein sequence ID" value="ADB16555.1"/>
    <property type="molecule type" value="Genomic_DNA"/>
</dbReference>
<keyword evidence="1" id="KW-0732">Signal</keyword>
<gene>
    <name evidence="2" type="ordered locus">Psta_1881</name>
</gene>
<evidence type="ECO:0000313" key="3">
    <source>
        <dbReference type="Proteomes" id="UP000001887"/>
    </source>
</evidence>
<dbReference type="KEGG" id="psl:Psta_1881"/>
<dbReference type="PROSITE" id="PS51257">
    <property type="entry name" value="PROKAR_LIPOPROTEIN"/>
    <property type="match status" value="1"/>
</dbReference>
<dbReference type="HOGENOM" id="CLU_1873496_0_0_0"/>
<dbReference type="Proteomes" id="UP000001887">
    <property type="component" value="Chromosome"/>
</dbReference>